<accession>A0A0H5SGC5</accession>
<dbReference type="EMBL" id="CVTD020000008">
    <property type="protein sequence ID" value="CRZ33866.1"/>
    <property type="molecule type" value="Genomic_DNA"/>
</dbReference>
<dbReference type="RefSeq" id="WP_113976298.1">
    <property type="nucleotide sequence ID" value="NZ_CVTD020000008.1"/>
</dbReference>
<dbReference type="OrthoDB" id="9792035at2"/>
<evidence type="ECO:0000313" key="1">
    <source>
        <dbReference type="EMBL" id="CRZ33866.1"/>
    </source>
</evidence>
<sequence>MTKEQKLQIAKHRGDDYGYVKIAHILGISNNTVKSFCRRNHLTGKDGTELIV</sequence>
<organism evidence="1 2">
    <name type="scientific">Herbinix hemicellulosilytica</name>
    <dbReference type="NCBI Taxonomy" id="1564487"/>
    <lineage>
        <taxon>Bacteria</taxon>
        <taxon>Bacillati</taxon>
        <taxon>Bacillota</taxon>
        <taxon>Clostridia</taxon>
        <taxon>Lachnospirales</taxon>
        <taxon>Lachnospiraceae</taxon>
        <taxon>Herbinix</taxon>
    </lineage>
</organism>
<keyword evidence="2" id="KW-1185">Reference proteome</keyword>
<reference evidence="1 2" key="1">
    <citation type="submission" date="2015-06" db="EMBL/GenBank/DDBJ databases">
        <authorList>
            <person name="Wibberg Daniel"/>
        </authorList>
    </citation>
    <scope>NUCLEOTIDE SEQUENCE [LARGE SCALE GENOMIC DNA]</scope>
    <source>
        <strain evidence="1 2">T3/55T</strain>
    </source>
</reference>
<protein>
    <recommendedName>
        <fullName evidence="3">Homeodomain-like domain-containing protein</fullName>
    </recommendedName>
</protein>
<gene>
    <name evidence="1" type="ORF">HHT355_0662</name>
</gene>
<name>A0A0H5SGC5_HERHM</name>
<dbReference type="Proteomes" id="UP000236497">
    <property type="component" value="Unassembled WGS sequence"/>
</dbReference>
<proteinExistence type="predicted"/>
<dbReference type="AlphaFoldDB" id="A0A0H5SGC5"/>
<evidence type="ECO:0008006" key="3">
    <source>
        <dbReference type="Google" id="ProtNLM"/>
    </source>
</evidence>
<dbReference type="InterPro" id="IPR013324">
    <property type="entry name" value="RNA_pol_sigma_r3/r4-like"/>
</dbReference>
<dbReference type="SUPFAM" id="SSF88659">
    <property type="entry name" value="Sigma3 and sigma4 domains of RNA polymerase sigma factors"/>
    <property type="match status" value="1"/>
</dbReference>
<evidence type="ECO:0000313" key="2">
    <source>
        <dbReference type="Proteomes" id="UP000236497"/>
    </source>
</evidence>